<keyword evidence="8" id="KW-0472">Membrane</keyword>
<dbReference type="SUPFAM" id="SSF101801">
    <property type="entry name" value="Surface presentation of antigens (SPOA)"/>
    <property type="match status" value="1"/>
</dbReference>
<evidence type="ECO:0000256" key="6">
    <source>
        <dbReference type="ARBA" id="ARBA00022500"/>
    </source>
</evidence>
<dbReference type="InterPro" id="IPR001689">
    <property type="entry name" value="Flag_FliM"/>
</dbReference>
<dbReference type="AlphaFoldDB" id="A0A2A9EGS1"/>
<evidence type="ECO:0000256" key="7">
    <source>
        <dbReference type="ARBA" id="ARBA00022779"/>
    </source>
</evidence>
<keyword evidence="6" id="KW-0145">Chemotaxis</keyword>
<keyword evidence="11" id="KW-0969">Cilium</keyword>
<evidence type="ECO:0000313" key="11">
    <source>
        <dbReference type="EMBL" id="PFG37429.1"/>
    </source>
</evidence>
<evidence type="ECO:0000259" key="10">
    <source>
        <dbReference type="Pfam" id="PF01052"/>
    </source>
</evidence>
<dbReference type="GO" id="GO:0050918">
    <property type="term" value="P:positive chemotaxis"/>
    <property type="evidence" value="ECO:0007669"/>
    <property type="project" value="TreeGrafter"/>
</dbReference>
<comment type="subcellular location">
    <subcellularLocation>
        <location evidence="1">Bacterial flagellum basal body</location>
    </subcellularLocation>
    <subcellularLocation>
        <location evidence="2">Cell membrane</location>
        <topology evidence="2">Peripheral membrane protein</topology>
    </subcellularLocation>
</comment>
<name>A0A2A9EGS1_9MICO</name>
<feature type="domain" description="Flagellar motor switch protein FliN-like C-terminal" evidence="10">
    <location>
        <begin position="232"/>
        <end position="299"/>
    </location>
</feature>
<dbReference type="PIRSF" id="PIRSF002888">
    <property type="entry name" value="FliM"/>
    <property type="match status" value="1"/>
</dbReference>
<comment type="caution">
    <text evidence="11">The sequence shown here is derived from an EMBL/GenBank/DDBJ whole genome shotgun (WGS) entry which is preliminary data.</text>
</comment>
<keyword evidence="12" id="KW-1185">Reference proteome</keyword>
<dbReference type="GO" id="GO:0003774">
    <property type="term" value="F:cytoskeletal motor activity"/>
    <property type="evidence" value="ECO:0007669"/>
    <property type="project" value="InterPro"/>
</dbReference>
<keyword evidence="9" id="KW-0975">Bacterial flagellum</keyword>
<evidence type="ECO:0000256" key="3">
    <source>
        <dbReference type="ARBA" id="ARBA00011049"/>
    </source>
</evidence>
<dbReference type="EMBL" id="PDJH01000001">
    <property type="protein sequence ID" value="PFG37429.1"/>
    <property type="molecule type" value="Genomic_DNA"/>
</dbReference>
<dbReference type="InterPro" id="IPR028976">
    <property type="entry name" value="CheC-like_sf"/>
</dbReference>
<dbReference type="GO" id="GO:0071978">
    <property type="term" value="P:bacterial-type flagellum-dependent swarming motility"/>
    <property type="evidence" value="ECO:0007669"/>
    <property type="project" value="TreeGrafter"/>
</dbReference>
<dbReference type="GO" id="GO:0005886">
    <property type="term" value="C:plasma membrane"/>
    <property type="evidence" value="ECO:0007669"/>
    <property type="project" value="UniProtKB-SubCell"/>
</dbReference>
<gene>
    <name evidence="11" type="ORF">ATL41_2191</name>
</gene>
<keyword evidence="7" id="KW-0283">Flagellar rotation</keyword>
<evidence type="ECO:0000313" key="12">
    <source>
        <dbReference type="Proteomes" id="UP000221394"/>
    </source>
</evidence>
<proteinExistence type="inferred from homology"/>
<keyword evidence="11" id="KW-0966">Cell projection</keyword>
<dbReference type="GO" id="GO:0009425">
    <property type="term" value="C:bacterial-type flagellum basal body"/>
    <property type="evidence" value="ECO:0007669"/>
    <property type="project" value="UniProtKB-SubCell"/>
</dbReference>
<dbReference type="Gene3D" id="2.30.330.10">
    <property type="entry name" value="SpoA-like"/>
    <property type="match status" value="1"/>
</dbReference>
<evidence type="ECO:0000256" key="5">
    <source>
        <dbReference type="ARBA" id="ARBA00022475"/>
    </source>
</evidence>
<dbReference type="Gene3D" id="3.40.1550.10">
    <property type="entry name" value="CheC-like"/>
    <property type="match status" value="1"/>
</dbReference>
<evidence type="ECO:0000256" key="1">
    <source>
        <dbReference type="ARBA" id="ARBA00004117"/>
    </source>
</evidence>
<dbReference type="PANTHER" id="PTHR30034:SF6">
    <property type="entry name" value="YOP PROTEINS TRANSLOCATION PROTEIN Q"/>
    <property type="match status" value="1"/>
</dbReference>
<sequence>MTEQRNLRPAPTVETYDFRRPMTLAREHSRAIEVAGDTFARQWGTQLTSRLRVVCGVALESVQMISYDEYIATLADQTLMAVGSVENGRSTAVLEVPVELALLWIDYLLGGPGLRGVVPARELTEIETALLTDLVQSNMHDLRYAFAAVAPLDIKLGGFQYNPQFAQLVPASEPVIVLTYTIAIGDDRDTATFMVPAEHLLDALRAGEAASKSRAADAETEAARAKMHAGMREVPVELSVQLRPLTVHPREILAMQVGDLIMLNHSASRPLDVVVDDKVLAHAVAGANGRQLACQVVDFEENER</sequence>
<dbReference type="InterPro" id="IPR036429">
    <property type="entry name" value="SpoA-like_sf"/>
</dbReference>
<reference evidence="11 12" key="1">
    <citation type="submission" date="2017-10" db="EMBL/GenBank/DDBJ databases">
        <title>Sequencing the genomes of 1000 actinobacteria strains.</title>
        <authorList>
            <person name="Klenk H.-P."/>
        </authorList>
    </citation>
    <scope>NUCLEOTIDE SEQUENCE [LARGE SCALE GENOMIC DNA]</scope>
    <source>
        <strain evidence="11 12">DSM 21574</strain>
    </source>
</reference>
<dbReference type="InterPro" id="IPR001543">
    <property type="entry name" value="FliN-like_C"/>
</dbReference>
<dbReference type="SUPFAM" id="SSF103039">
    <property type="entry name" value="CheC-like"/>
    <property type="match status" value="1"/>
</dbReference>
<keyword evidence="5" id="KW-1003">Cell membrane</keyword>
<organism evidence="11 12">
    <name type="scientific">Flavimobilis soli</name>
    <dbReference type="NCBI Taxonomy" id="442709"/>
    <lineage>
        <taxon>Bacteria</taxon>
        <taxon>Bacillati</taxon>
        <taxon>Actinomycetota</taxon>
        <taxon>Actinomycetes</taxon>
        <taxon>Micrococcales</taxon>
        <taxon>Jonesiaceae</taxon>
        <taxon>Flavimobilis</taxon>
    </lineage>
</organism>
<evidence type="ECO:0000256" key="8">
    <source>
        <dbReference type="ARBA" id="ARBA00023136"/>
    </source>
</evidence>
<dbReference type="CDD" id="cd17908">
    <property type="entry name" value="FliM"/>
    <property type="match status" value="1"/>
</dbReference>
<accession>A0A2A9EGS1</accession>
<evidence type="ECO:0000256" key="9">
    <source>
        <dbReference type="ARBA" id="ARBA00023143"/>
    </source>
</evidence>
<comment type="similarity">
    <text evidence="3">Belongs to the FliM family.</text>
</comment>
<keyword evidence="11" id="KW-0282">Flagellum</keyword>
<dbReference type="PANTHER" id="PTHR30034">
    <property type="entry name" value="FLAGELLAR MOTOR SWITCH PROTEIN FLIM"/>
    <property type="match status" value="1"/>
</dbReference>
<evidence type="ECO:0000256" key="4">
    <source>
        <dbReference type="ARBA" id="ARBA00021898"/>
    </source>
</evidence>
<protein>
    <recommendedName>
        <fullName evidence="4">Flagellar motor switch protein FliM</fullName>
    </recommendedName>
</protein>
<dbReference type="Proteomes" id="UP000221394">
    <property type="component" value="Unassembled WGS sequence"/>
</dbReference>
<dbReference type="Pfam" id="PF02154">
    <property type="entry name" value="FliM"/>
    <property type="match status" value="1"/>
</dbReference>
<dbReference type="Pfam" id="PF01052">
    <property type="entry name" value="FliMN_C"/>
    <property type="match status" value="1"/>
</dbReference>
<evidence type="ECO:0000256" key="2">
    <source>
        <dbReference type="ARBA" id="ARBA00004202"/>
    </source>
</evidence>